<dbReference type="EMBL" id="CM056743">
    <property type="protein sequence ID" value="KAJ8674029.1"/>
    <property type="molecule type" value="Genomic_DNA"/>
</dbReference>
<gene>
    <name evidence="1" type="ORF">QAD02_005291</name>
</gene>
<feature type="non-terminal residue" evidence="1">
    <location>
        <position position="1132"/>
    </location>
</feature>
<name>A0ACC2NUP8_9HYME</name>
<reference evidence="1" key="1">
    <citation type="submission" date="2023-04" db="EMBL/GenBank/DDBJ databases">
        <title>A chromosome-level genome assembly of the parasitoid wasp Eretmocerus hayati.</title>
        <authorList>
            <person name="Zhong Y."/>
            <person name="Liu S."/>
            <person name="Liu Y."/>
        </authorList>
    </citation>
    <scope>NUCLEOTIDE SEQUENCE</scope>
    <source>
        <strain evidence="1">ZJU_SS_LIU_2023</strain>
    </source>
</reference>
<proteinExistence type="predicted"/>
<sequence length="1132" mass="128948">MDVQTGLVYVAVVVVSALVIGFVSVFAMREKSYEEAIAEQRKLPDDLLLAKKDKVKEKKHKNKTGKKIREKREDKEEKEEKPEHVQFEENPQILPPEPPVQENGKGGKKKGKVEKVKPILVNKDEPVVVITEPSPSQPLSSQETNHFEIIQPKDDLELIRSHSRENLHQISQSDSVVSKTPKETPTKTKKNAKDKDQKKKDEHKEDKKETSSAIQQALKEAPKEVKEKSKESVKEKETKEVVKEIVAVQSVSKESKKVKKKTDILAQIGGERDGVTFSLLEPLVKKAELSRSEIQFLIDQLLNKQQDNPLEHAEWTESRADPVIKLKKQLADKEKALKDEQEASASVQSKIVELRAELNSERSRLTTSVRQLEEALSARVTEAQTLHTRMQHILESHAAEKQGFSRQIEQLQAKVSEDQAIIVKMQEDQGQSHGQMQQELLAQRKQLEMQFAQMRDNENALKAQLAQKCVEYQELQNVNISMSQELQATCESSTHEIEMLRQQLAVMQEQINYSEGQLQHFKDAGERLQDMHRQLEESRRLQSDMDHRMKSMHRHEQDLQKKVNWLQSELEAAKKEANEAANLKEKVSKLQSELTEAKSNATETSSVDGSAAPEASVLQTQLKVKEQELQKALADLDKVQIEYKKSQADVKKLDTELTEARSHLKSVKSELARVQDNYKLSQTDLHKCQEELREIQHVLAQTRAEFSKINSSVSGSKDAKSGEAELQILRLKEENDRLASQMRGLTDLQKEVMLLREKNESLSSQLAAAAQRPAVEGRENGIEEKSQKKSTQSLENANLLAQKDEHLNTLRTTLSQKEKELGHLGSQVESLRSEVNDQRNIAAKLKDDLEEQRSKNNVDAQKLKREEQEATKVWLQRIFPEIRISEKTHDQWVKVFEEQVTITLNKSKADLKSEEANLELEKTNKSLQAMVNNYKQIICDTEGMLNKLQNHIESEEKRWQAQLRQKESEVSSLKVEIHDLQNKTAFNDELQQKITELEAKLAEATSLRDRVESESQNLKPKNSHNRTQDMAALEQLQEEKGRLAHQLQSESSKLSSLESEVSKLRQLVETSESNLAQEKELVSQLQQEISLLKSEMDDGRSSPDQLSLNGPSTGDSPKSESKNSMAKGRKLT</sequence>
<dbReference type="Proteomes" id="UP001239111">
    <property type="component" value="Chromosome 3"/>
</dbReference>
<comment type="caution">
    <text evidence="1">The sequence shown here is derived from an EMBL/GenBank/DDBJ whole genome shotgun (WGS) entry which is preliminary data.</text>
</comment>
<evidence type="ECO:0000313" key="1">
    <source>
        <dbReference type="EMBL" id="KAJ8674029.1"/>
    </source>
</evidence>
<protein>
    <submittedName>
        <fullName evidence="1">Uncharacterized protein</fullName>
    </submittedName>
</protein>
<keyword evidence="2" id="KW-1185">Reference proteome</keyword>
<evidence type="ECO:0000313" key="2">
    <source>
        <dbReference type="Proteomes" id="UP001239111"/>
    </source>
</evidence>
<accession>A0ACC2NUP8</accession>
<organism evidence="1 2">
    <name type="scientific">Eretmocerus hayati</name>
    <dbReference type="NCBI Taxonomy" id="131215"/>
    <lineage>
        <taxon>Eukaryota</taxon>
        <taxon>Metazoa</taxon>
        <taxon>Ecdysozoa</taxon>
        <taxon>Arthropoda</taxon>
        <taxon>Hexapoda</taxon>
        <taxon>Insecta</taxon>
        <taxon>Pterygota</taxon>
        <taxon>Neoptera</taxon>
        <taxon>Endopterygota</taxon>
        <taxon>Hymenoptera</taxon>
        <taxon>Apocrita</taxon>
        <taxon>Proctotrupomorpha</taxon>
        <taxon>Chalcidoidea</taxon>
        <taxon>Aphelinidae</taxon>
        <taxon>Aphelininae</taxon>
        <taxon>Eretmocerus</taxon>
    </lineage>
</organism>